<evidence type="ECO:0000313" key="2">
    <source>
        <dbReference type="Proteomes" id="UP001239111"/>
    </source>
</evidence>
<organism evidence="1 2">
    <name type="scientific">Eretmocerus hayati</name>
    <dbReference type="NCBI Taxonomy" id="131215"/>
    <lineage>
        <taxon>Eukaryota</taxon>
        <taxon>Metazoa</taxon>
        <taxon>Ecdysozoa</taxon>
        <taxon>Arthropoda</taxon>
        <taxon>Hexapoda</taxon>
        <taxon>Insecta</taxon>
        <taxon>Pterygota</taxon>
        <taxon>Neoptera</taxon>
        <taxon>Endopterygota</taxon>
        <taxon>Hymenoptera</taxon>
        <taxon>Apocrita</taxon>
        <taxon>Proctotrupomorpha</taxon>
        <taxon>Chalcidoidea</taxon>
        <taxon>Aphelinidae</taxon>
        <taxon>Aphelininae</taxon>
        <taxon>Eretmocerus</taxon>
    </lineage>
</organism>
<name>A0ACC2PTN2_9HYME</name>
<dbReference type="EMBL" id="CM056741">
    <property type="protein sequence ID" value="KAJ8686669.1"/>
    <property type="molecule type" value="Genomic_DNA"/>
</dbReference>
<evidence type="ECO:0000313" key="1">
    <source>
        <dbReference type="EMBL" id="KAJ8686669.1"/>
    </source>
</evidence>
<accession>A0ACC2PTN2</accession>
<dbReference type="Proteomes" id="UP001239111">
    <property type="component" value="Chromosome 1"/>
</dbReference>
<sequence>MAMSNDDDDFWYDSEKRSFSFESSESDNLFGVSKSGTAQLRAGISNIQITNDGVKYDEPQPVSKPLMSIISDNVLCKVLEADKIQFIPDESLNTQPDVMLKRILTNQSYSFENYKSFISKTTLLDAAINSGNGNAILGITLFIKRTLRESLVQKLLTERPEALQIYIHYLSTRMCTNEICDLLVAQGKTIDAALRCLNVILKNSEKIDGSIDPLLSKIRKNYDMFFSTLLDCREAAFVLSYVKILEWQKSLQVKLGEPLKTNAPVLECLRLTCKEFWGVPENNSLSPLWLVQDQEISPRQFQKIAITTRASLQAWDDIDILLHKKGWLGGKKLQSNLPIEEVLKLLQEHQAPSGIMEKFLSYVDGSKRLQVAKNLNCYKAVINIFGQQGDRTALLEYKAGLRPQSEEYFYAESVLCSTSIRWRN</sequence>
<gene>
    <name evidence="1" type="ORF">QAD02_022463</name>
</gene>
<reference evidence="1" key="1">
    <citation type="submission" date="2023-04" db="EMBL/GenBank/DDBJ databases">
        <title>A chromosome-level genome assembly of the parasitoid wasp Eretmocerus hayati.</title>
        <authorList>
            <person name="Zhong Y."/>
            <person name="Liu S."/>
            <person name="Liu Y."/>
        </authorList>
    </citation>
    <scope>NUCLEOTIDE SEQUENCE</scope>
    <source>
        <strain evidence="1">ZJU_SS_LIU_2023</strain>
    </source>
</reference>
<protein>
    <submittedName>
        <fullName evidence="1">Uncharacterized protein</fullName>
    </submittedName>
</protein>
<comment type="caution">
    <text evidence="1">The sequence shown here is derived from an EMBL/GenBank/DDBJ whole genome shotgun (WGS) entry which is preliminary data.</text>
</comment>
<keyword evidence="2" id="KW-1185">Reference proteome</keyword>
<proteinExistence type="predicted"/>